<name>A0A517P2S8_9BACT</name>
<organism evidence="1 2">
    <name type="scientific">Stieleria marina</name>
    <dbReference type="NCBI Taxonomy" id="1930275"/>
    <lineage>
        <taxon>Bacteria</taxon>
        <taxon>Pseudomonadati</taxon>
        <taxon>Planctomycetota</taxon>
        <taxon>Planctomycetia</taxon>
        <taxon>Pirellulales</taxon>
        <taxon>Pirellulaceae</taxon>
        <taxon>Stieleria</taxon>
    </lineage>
</organism>
<sequence length="59" mass="6314">MQESSTGEELASKPSIWRVALVVAIPASDPDASTFTHEQGSATDRGRLCLNDLGNSWPI</sequence>
<dbReference type="Proteomes" id="UP000319817">
    <property type="component" value="Chromosome"/>
</dbReference>
<evidence type="ECO:0000313" key="2">
    <source>
        <dbReference type="Proteomes" id="UP000319817"/>
    </source>
</evidence>
<dbReference type="AlphaFoldDB" id="A0A517P2S8"/>
<gene>
    <name evidence="1" type="ORF">K239x_57010</name>
</gene>
<reference evidence="1 2" key="1">
    <citation type="submission" date="2019-02" db="EMBL/GenBank/DDBJ databases">
        <title>Deep-cultivation of Planctomycetes and their phenomic and genomic characterization uncovers novel biology.</title>
        <authorList>
            <person name="Wiegand S."/>
            <person name="Jogler M."/>
            <person name="Boedeker C."/>
            <person name="Pinto D."/>
            <person name="Vollmers J."/>
            <person name="Rivas-Marin E."/>
            <person name="Kohn T."/>
            <person name="Peeters S.H."/>
            <person name="Heuer A."/>
            <person name="Rast P."/>
            <person name="Oberbeckmann S."/>
            <person name="Bunk B."/>
            <person name="Jeske O."/>
            <person name="Meyerdierks A."/>
            <person name="Storesund J.E."/>
            <person name="Kallscheuer N."/>
            <person name="Luecker S."/>
            <person name="Lage O.M."/>
            <person name="Pohl T."/>
            <person name="Merkel B.J."/>
            <person name="Hornburger P."/>
            <person name="Mueller R.-W."/>
            <person name="Bruemmer F."/>
            <person name="Labrenz M."/>
            <person name="Spormann A.M."/>
            <person name="Op den Camp H."/>
            <person name="Overmann J."/>
            <person name="Amann R."/>
            <person name="Jetten M.S.M."/>
            <person name="Mascher T."/>
            <person name="Medema M.H."/>
            <person name="Devos D.P."/>
            <person name="Kaster A.-K."/>
            <person name="Ovreas L."/>
            <person name="Rohde M."/>
            <person name="Galperin M.Y."/>
            <person name="Jogler C."/>
        </authorList>
    </citation>
    <scope>NUCLEOTIDE SEQUENCE [LARGE SCALE GENOMIC DNA]</scope>
    <source>
        <strain evidence="1 2">K23_9</strain>
    </source>
</reference>
<protein>
    <submittedName>
        <fullName evidence="1">Uncharacterized protein</fullName>
    </submittedName>
</protein>
<evidence type="ECO:0000313" key="1">
    <source>
        <dbReference type="EMBL" id="QDT13681.1"/>
    </source>
</evidence>
<keyword evidence="2" id="KW-1185">Reference proteome</keyword>
<accession>A0A517P2S8</accession>
<proteinExistence type="predicted"/>
<dbReference type="EMBL" id="CP036526">
    <property type="protein sequence ID" value="QDT13681.1"/>
    <property type="molecule type" value="Genomic_DNA"/>
</dbReference>